<organism evidence="3 4">
    <name type="scientific">Nocardioides faecalis</name>
    <dbReference type="NCBI Taxonomy" id="2803858"/>
    <lineage>
        <taxon>Bacteria</taxon>
        <taxon>Bacillati</taxon>
        <taxon>Actinomycetota</taxon>
        <taxon>Actinomycetes</taxon>
        <taxon>Propionibacteriales</taxon>
        <taxon>Nocardioidaceae</taxon>
        <taxon>Nocardioides</taxon>
    </lineage>
</organism>
<evidence type="ECO:0000256" key="1">
    <source>
        <dbReference type="SAM" id="MobiDB-lite"/>
    </source>
</evidence>
<evidence type="ECO:0000313" key="4">
    <source>
        <dbReference type="Proteomes" id="UP000663791"/>
    </source>
</evidence>
<feature type="region of interest" description="Disordered" evidence="1">
    <location>
        <begin position="163"/>
        <end position="183"/>
    </location>
</feature>
<evidence type="ECO:0000256" key="2">
    <source>
        <dbReference type="SAM" id="Phobius"/>
    </source>
</evidence>
<evidence type="ECO:0000313" key="3">
    <source>
        <dbReference type="EMBL" id="MBM9458509.1"/>
    </source>
</evidence>
<keyword evidence="2" id="KW-1133">Transmembrane helix</keyword>
<keyword evidence="2" id="KW-0812">Transmembrane</keyword>
<dbReference type="EMBL" id="JAERTX010000001">
    <property type="protein sequence ID" value="MBM9458509.1"/>
    <property type="molecule type" value="Genomic_DNA"/>
</dbReference>
<proteinExistence type="predicted"/>
<dbReference type="Proteomes" id="UP000663791">
    <property type="component" value="Unassembled WGS sequence"/>
</dbReference>
<keyword evidence="4" id="KW-1185">Reference proteome</keyword>
<accession>A0A938Y798</accession>
<feature type="transmembrane region" description="Helical" evidence="2">
    <location>
        <begin position="38"/>
        <end position="59"/>
    </location>
</feature>
<reference evidence="3" key="1">
    <citation type="submission" date="2021-01" db="EMBL/GenBank/DDBJ databases">
        <title>Novel species in genus Nocardioides.</title>
        <authorList>
            <person name="Zhang G."/>
        </authorList>
    </citation>
    <scope>NUCLEOTIDE SEQUENCE</scope>
    <source>
        <strain evidence="3">Zg-536</strain>
    </source>
</reference>
<name>A0A938Y798_9ACTN</name>
<dbReference type="RefSeq" id="WP_205289806.1">
    <property type="nucleotide sequence ID" value="NZ_CP074406.1"/>
</dbReference>
<sequence>MRAIIDRLDAELGAPPPASFDVAATVAAGRRSVRRRRLAAGSAVLGVVLLAGGVAWGAGLPGVDRAEAPLAGQGATYVPVTDLGDQVPVAYTDGDDGDGDGDGDGAIALQEGWRVTERVDDPLGDAGLRGTRDAAAAPVAESVGLAVHRGDQERWVLLFREPDTEDADGSASGSGGAEVELEPGATFPDLATWLEVRVGLLTTGTSTELVTVDERDRVRGRHGVQVRDQEVLAAGGPTSATRFAARLALGAEELWVVVQRTGTGAETALADVTAADDWAPAEGATVADFAAWLTGPEGEGTR</sequence>
<dbReference type="AlphaFoldDB" id="A0A938Y798"/>
<protein>
    <submittedName>
        <fullName evidence="3">Uncharacterized protein</fullName>
    </submittedName>
</protein>
<keyword evidence="2" id="KW-0472">Membrane</keyword>
<comment type="caution">
    <text evidence="3">The sequence shown here is derived from an EMBL/GenBank/DDBJ whole genome shotgun (WGS) entry which is preliminary data.</text>
</comment>
<gene>
    <name evidence="3" type="ORF">JK386_01190</name>
</gene>